<feature type="region of interest" description="Disordered" evidence="1">
    <location>
        <begin position="238"/>
        <end position="273"/>
    </location>
</feature>
<reference evidence="2" key="1">
    <citation type="submission" date="2020-05" db="EMBL/GenBank/DDBJ databases">
        <title>Mycena genomes resolve the evolution of fungal bioluminescence.</title>
        <authorList>
            <person name="Tsai I.J."/>
        </authorList>
    </citation>
    <scope>NUCLEOTIDE SEQUENCE</scope>
    <source>
        <strain evidence="2">160909Yilan</strain>
    </source>
</reference>
<gene>
    <name evidence="2" type="ORF">MSAN_02086100</name>
</gene>
<name>A0A8H7CM51_9AGAR</name>
<feature type="compositionally biased region" description="Basic and acidic residues" evidence="1">
    <location>
        <begin position="796"/>
        <end position="805"/>
    </location>
</feature>
<dbReference type="OrthoDB" id="3208495at2759"/>
<comment type="caution">
    <text evidence="2">The sequence shown here is derived from an EMBL/GenBank/DDBJ whole genome shotgun (WGS) entry which is preliminary data.</text>
</comment>
<keyword evidence="3" id="KW-1185">Reference proteome</keyword>
<feature type="region of interest" description="Disordered" evidence="1">
    <location>
        <begin position="1186"/>
        <end position="1263"/>
    </location>
</feature>
<proteinExistence type="predicted"/>
<protein>
    <submittedName>
        <fullName evidence="2">Uncharacterized protein</fullName>
    </submittedName>
</protein>
<feature type="compositionally biased region" description="Low complexity" evidence="1">
    <location>
        <begin position="806"/>
        <end position="820"/>
    </location>
</feature>
<dbReference type="Proteomes" id="UP000623467">
    <property type="component" value="Unassembled WGS sequence"/>
</dbReference>
<feature type="region of interest" description="Disordered" evidence="1">
    <location>
        <begin position="64"/>
        <end position="185"/>
    </location>
</feature>
<accession>A0A8H7CM51</accession>
<dbReference type="EMBL" id="JACAZH010000028">
    <property type="protein sequence ID" value="KAF7341007.1"/>
    <property type="molecule type" value="Genomic_DNA"/>
</dbReference>
<organism evidence="2 3">
    <name type="scientific">Mycena sanguinolenta</name>
    <dbReference type="NCBI Taxonomy" id="230812"/>
    <lineage>
        <taxon>Eukaryota</taxon>
        <taxon>Fungi</taxon>
        <taxon>Dikarya</taxon>
        <taxon>Basidiomycota</taxon>
        <taxon>Agaricomycotina</taxon>
        <taxon>Agaricomycetes</taxon>
        <taxon>Agaricomycetidae</taxon>
        <taxon>Agaricales</taxon>
        <taxon>Marasmiineae</taxon>
        <taxon>Mycenaceae</taxon>
        <taxon>Mycena</taxon>
    </lineage>
</organism>
<dbReference type="AlphaFoldDB" id="A0A8H7CM51"/>
<feature type="region of interest" description="Disordered" evidence="1">
    <location>
        <begin position="796"/>
        <end position="839"/>
    </location>
</feature>
<dbReference type="InterPro" id="IPR041078">
    <property type="entry name" value="Plavaka"/>
</dbReference>
<evidence type="ECO:0000313" key="3">
    <source>
        <dbReference type="Proteomes" id="UP000623467"/>
    </source>
</evidence>
<sequence>MTLLLCGAPNCKGGGQSEAGLTKHRNTCPEWLDHQQKVIRARKEKAAAAPTAGQDALAAARAGRLSLKRPAPADLQARKRRSPGLRVEGPSRSHQAPPPSPEPESLFVPEYDGGGNSDDVVMRDVESTSTADTNGTSSAPPNTTTIDADTDDSAPGRPKRTIRLPTRFRDTPPEPLPPVDLAPLPEAPTSRLPRVVLIVRDTFTSFKNSFGLWREYPHRPTYDPDSLITLEHLSNRFRQPAVPNTPPQPREPVASTTNRSASHLLSWQNNGNTRKTAGELNTLVHDILRHPEFDIDELENFDATRANRQMDIEAQAEFPLLADFKETSVKIEVPSGSAAVPSRFFDVPGLYYRGIVSVIKAAFADPLSRHFHFAPFKLFHKIRASAAQIRVFSELYNSDVFIAEHDRIQRRGKVPDDDPHCTREKIIAALMWWSDSTHLANFGTAKLWPIYMLFGNLSKYLRAQPNVGAEHHIAYIPSLPDSIQDEISRFHAKWATQKGEILTHCRRELMHAVWKHLLSDPEFVHAYKYGIVIKCSDGVERRVYPRIFTYSADYPEKVLLATIRDGGICPCPRCLTPKSQLHLMGLVRDITARVSKARQYLADKIRTARRFIYQLGVAIGSTRVEDLLKETSSVPTVIFDLHRMLVVDFMHEFELGVWKNLFTHLIRLLLALPNGKDLVGELDRRYRQMPRFGTSTIRRFATNASEMKKLGARDFEDLLQCAIPAFDGLFPAEHNARILKLLYRMAQWHACAKLRMHTDPTLEHLKKLTPEIGRLMREFKNTTCSEYKTYELPRETAARGRREQRLAAAAAARASGSTPAAPTPTPLPVPAQAVPPKSKKEKTFNLNTYKWHAMGDYAPTIQLFGPSDSYSTQLGESLHRLVKRMYTVTNKRNHTAQIAARYMRLKRAKAAARMAKKHRHHVAYGDDDPLGATPLDIHHHTSRARRRPLDMYNDFDPESGDPAMVDFIPKLKDHVLGRLQKREFDGDTHEEFTPDDRNTVRIIGNRIYATRTLRVNYTTYDVRRGQDTLNPRTSCFAMVHSAETEAGAHPYWYCQILGIFHTTVCEVASNGEHTTPQSMEILWVRWMGVEPGFRAGIKMARLPKVGFVEESDPYAFGFLDPQHVIRGCHLIPDFAAGRTNDLLATQGPTAARSPDDTEDWRTYYVDIFVDRDMFMRYFGGGVGHTSIGTTDEDNDPTPMDDTAAGDDQPGSQDSDDSDSDSDSESETEEDLDEEDLDEEELGEEDLGDEGDEPLEEDIGFDDF</sequence>
<evidence type="ECO:0000256" key="1">
    <source>
        <dbReference type="SAM" id="MobiDB-lite"/>
    </source>
</evidence>
<feature type="compositionally biased region" description="Polar residues" evidence="1">
    <location>
        <begin position="127"/>
        <end position="142"/>
    </location>
</feature>
<feature type="compositionally biased region" description="Acidic residues" evidence="1">
    <location>
        <begin position="1213"/>
        <end position="1263"/>
    </location>
</feature>
<feature type="compositionally biased region" description="Polar residues" evidence="1">
    <location>
        <begin position="254"/>
        <end position="273"/>
    </location>
</feature>
<dbReference type="Pfam" id="PF18759">
    <property type="entry name" value="Plavaka"/>
    <property type="match status" value="1"/>
</dbReference>
<evidence type="ECO:0000313" key="2">
    <source>
        <dbReference type="EMBL" id="KAF7341007.1"/>
    </source>
</evidence>